<organism evidence="1 2">
    <name type="scientific">Candidatus Muproteobacteria bacterium RIFCSPLOWO2_01_FULL_60_18</name>
    <dbReference type="NCBI Taxonomy" id="1817768"/>
    <lineage>
        <taxon>Bacteria</taxon>
        <taxon>Pseudomonadati</taxon>
        <taxon>Pseudomonadota</taxon>
        <taxon>Candidatus Muproteobacteria</taxon>
    </lineage>
</organism>
<protein>
    <submittedName>
        <fullName evidence="1">Uncharacterized protein</fullName>
    </submittedName>
</protein>
<evidence type="ECO:0000313" key="2">
    <source>
        <dbReference type="Proteomes" id="UP000179037"/>
    </source>
</evidence>
<proteinExistence type="predicted"/>
<name>A0A1F6TYX0_9PROT</name>
<comment type="caution">
    <text evidence="1">The sequence shown here is derived from an EMBL/GenBank/DDBJ whole genome shotgun (WGS) entry which is preliminary data.</text>
</comment>
<sequence length="93" mass="10827">MTPQVRFEIEVFADDPRVEITVIEVVGSVDKLVGMHRFETQHDIICIQGYQIDAIKPLRRERRQQIELPRSERGCCHNGDVQIAFRPRPPSCR</sequence>
<dbReference type="Proteomes" id="UP000179037">
    <property type="component" value="Unassembled WGS sequence"/>
</dbReference>
<dbReference type="EMBL" id="MFTC01000074">
    <property type="protein sequence ID" value="OGI50297.1"/>
    <property type="molecule type" value="Genomic_DNA"/>
</dbReference>
<evidence type="ECO:0000313" key="1">
    <source>
        <dbReference type="EMBL" id="OGI50297.1"/>
    </source>
</evidence>
<dbReference type="AlphaFoldDB" id="A0A1F6TYX0"/>
<accession>A0A1F6TYX0</accession>
<reference evidence="1 2" key="1">
    <citation type="journal article" date="2016" name="Nat. Commun.">
        <title>Thousands of microbial genomes shed light on interconnected biogeochemical processes in an aquifer system.</title>
        <authorList>
            <person name="Anantharaman K."/>
            <person name="Brown C.T."/>
            <person name="Hug L.A."/>
            <person name="Sharon I."/>
            <person name="Castelle C.J."/>
            <person name="Probst A.J."/>
            <person name="Thomas B.C."/>
            <person name="Singh A."/>
            <person name="Wilkins M.J."/>
            <person name="Karaoz U."/>
            <person name="Brodie E.L."/>
            <person name="Williams K.H."/>
            <person name="Hubbard S.S."/>
            <person name="Banfield J.F."/>
        </authorList>
    </citation>
    <scope>NUCLEOTIDE SEQUENCE [LARGE SCALE GENOMIC DNA]</scope>
</reference>
<gene>
    <name evidence="1" type="ORF">A3A87_09310</name>
</gene>